<dbReference type="SUPFAM" id="SSF48452">
    <property type="entry name" value="TPR-like"/>
    <property type="match status" value="1"/>
</dbReference>
<dbReference type="Pfam" id="PF13424">
    <property type="entry name" value="TPR_12"/>
    <property type="match status" value="1"/>
</dbReference>
<evidence type="ECO:0000313" key="1">
    <source>
        <dbReference type="EMBL" id="KAK0477690.1"/>
    </source>
</evidence>
<proteinExistence type="predicted"/>
<protein>
    <submittedName>
        <fullName evidence="1">Tetratricopeptide repeat-domain-containing protein</fullName>
    </submittedName>
</protein>
<name>A0AA39UGA8_9AGAR</name>
<dbReference type="PANTHER" id="PTHR46082">
    <property type="entry name" value="ATP/GTP-BINDING PROTEIN-RELATED"/>
    <property type="match status" value="1"/>
</dbReference>
<dbReference type="PANTHER" id="PTHR46082:SF11">
    <property type="entry name" value="AAA+ ATPASE DOMAIN-CONTAINING PROTEIN-RELATED"/>
    <property type="match status" value="1"/>
</dbReference>
<accession>A0AA39UGA8</accession>
<dbReference type="InterPro" id="IPR053137">
    <property type="entry name" value="NLR-like"/>
</dbReference>
<evidence type="ECO:0000313" key="2">
    <source>
        <dbReference type="Proteomes" id="UP001175227"/>
    </source>
</evidence>
<organism evidence="1 2">
    <name type="scientific">Armillaria novae-zelandiae</name>
    <dbReference type="NCBI Taxonomy" id="153914"/>
    <lineage>
        <taxon>Eukaryota</taxon>
        <taxon>Fungi</taxon>
        <taxon>Dikarya</taxon>
        <taxon>Basidiomycota</taxon>
        <taxon>Agaricomycotina</taxon>
        <taxon>Agaricomycetes</taxon>
        <taxon>Agaricomycetidae</taxon>
        <taxon>Agaricales</taxon>
        <taxon>Marasmiineae</taxon>
        <taxon>Physalacriaceae</taxon>
        <taxon>Armillaria</taxon>
    </lineage>
</organism>
<dbReference type="Proteomes" id="UP001175227">
    <property type="component" value="Unassembled WGS sequence"/>
</dbReference>
<comment type="caution">
    <text evidence="1">The sequence shown here is derived from an EMBL/GenBank/DDBJ whole genome shotgun (WGS) entry which is preliminary data.</text>
</comment>
<dbReference type="AlphaFoldDB" id="A0AA39UGA8"/>
<sequence length="127" mass="15057">MENIIINEQFRMAFYFNGDWQRAEYMQYKVLETYKDKFEKNHPKILDALSYLASIYWNQGRWKEAEELQLQVLELRNKVLGEEHPDTLTAMANLTCTYQNQGRWKEAEEVGTASLGIAEQSVRRRTS</sequence>
<dbReference type="Gene3D" id="1.25.40.10">
    <property type="entry name" value="Tetratricopeptide repeat domain"/>
    <property type="match status" value="1"/>
</dbReference>
<gene>
    <name evidence="1" type="ORF">IW261DRAFT_272883</name>
</gene>
<dbReference type="InterPro" id="IPR011990">
    <property type="entry name" value="TPR-like_helical_dom_sf"/>
</dbReference>
<dbReference type="EMBL" id="JAUEPR010000016">
    <property type="protein sequence ID" value="KAK0477690.1"/>
    <property type="molecule type" value="Genomic_DNA"/>
</dbReference>
<dbReference type="Pfam" id="PF13374">
    <property type="entry name" value="TPR_10"/>
    <property type="match status" value="1"/>
</dbReference>
<reference evidence="1" key="1">
    <citation type="submission" date="2023-06" db="EMBL/GenBank/DDBJ databases">
        <authorList>
            <consortium name="Lawrence Berkeley National Laboratory"/>
            <person name="Ahrendt S."/>
            <person name="Sahu N."/>
            <person name="Indic B."/>
            <person name="Wong-Bajracharya J."/>
            <person name="Merenyi Z."/>
            <person name="Ke H.-M."/>
            <person name="Monk M."/>
            <person name="Kocsube S."/>
            <person name="Drula E."/>
            <person name="Lipzen A."/>
            <person name="Balint B."/>
            <person name="Henrissat B."/>
            <person name="Andreopoulos B."/>
            <person name="Martin F.M."/>
            <person name="Harder C.B."/>
            <person name="Rigling D."/>
            <person name="Ford K.L."/>
            <person name="Foster G.D."/>
            <person name="Pangilinan J."/>
            <person name="Papanicolaou A."/>
            <person name="Barry K."/>
            <person name="LaButti K."/>
            <person name="Viragh M."/>
            <person name="Koriabine M."/>
            <person name="Yan M."/>
            <person name="Riley R."/>
            <person name="Champramary S."/>
            <person name="Plett K.L."/>
            <person name="Tsai I.J."/>
            <person name="Slot J."/>
            <person name="Sipos G."/>
            <person name="Plett J."/>
            <person name="Nagy L.G."/>
            <person name="Grigoriev I.V."/>
        </authorList>
    </citation>
    <scope>NUCLEOTIDE SEQUENCE</scope>
    <source>
        <strain evidence="1">ICMP 16352</strain>
    </source>
</reference>
<keyword evidence="2" id="KW-1185">Reference proteome</keyword>